<proteinExistence type="predicted"/>
<organism evidence="2 3">
    <name type="scientific">Westerdykella ornata</name>
    <dbReference type="NCBI Taxonomy" id="318751"/>
    <lineage>
        <taxon>Eukaryota</taxon>
        <taxon>Fungi</taxon>
        <taxon>Dikarya</taxon>
        <taxon>Ascomycota</taxon>
        <taxon>Pezizomycotina</taxon>
        <taxon>Dothideomycetes</taxon>
        <taxon>Pleosporomycetidae</taxon>
        <taxon>Pleosporales</taxon>
        <taxon>Sporormiaceae</taxon>
        <taxon>Westerdykella</taxon>
    </lineage>
</organism>
<evidence type="ECO:0000313" key="2">
    <source>
        <dbReference type="EMBL" id="KAF2281063.1"/>
    </source>
</evidence>
<evidence type="ECO:0000313" key="3">
    <source>
        <dbReference type="Proteomes" id="UP000800097"/>
    </source>
</evidence>
<feature type="compositionally biased region" description="Polar residues" evidence="1">
    <location>
        <begin position="151"/>
        <end position="160"/>
    </location>
</feature>
<feature type="compositionally biased region" description="Polar residues" evidence="1">
    <location>
        <begin position="130"/>
        <end position="140"/>
    </location>
</feature>
<feature type="compositionally biased region" description="Polar residues" evidence="1">
    <location>
        <begin position="40"/>
        <end position="50"/>
    </location>
</feature>
<gene>
    <name evidence="2" type="ORF">EI97DRAFT_19445</name>
</gene>
<protein>
    <submittedName>
        <fullName evidence="2">Uncharacterized protein</fullName>
    </submittedName>
</protein>
<name>A0A6A6JY94_WESOR</name>
<feature type="region of interest" description="Disordered" evidence="1">
    <location>
        <begin position="1"/>
        <end position="50"/>
    </location>
</feature>
<reference evidence="2" key="1">
    <citation type="journal article" date="2020" name="Stud. Mycol.">
        <title>101 Dothideomycetes genomes: a test case for predicting lifestyles and emergence of pathogens.</title>
        <authorList>
            <person name="Haridas S."/>
            <person name="Albert R."/>
            <person name="Binder M."/>
            <person name="Bloem J."/>
            <person name="Labutti K."/>
            <person name="Salamov A."/>
            <person name="Andreopoulos B."/>
            <person name="Baker S."/>
            <person name="Barry K."/>
            <person name="Bills G."/>
            <person name="Bluhm B."/>
            <person name="Cannon C."/>
            <person name="Castanera R."/>
            <person name="Culley D."/>
            <person name="Daum C."/>
            <person name="Ezra D."/>
            <person name="Gonzalez J."/>
            <person name="Henrissat B."/>
            <person name="Kuo A."/>
            <person name="Liang C."/>
            <person name="Lipzen A."/>
            <person name="Lutzoni F."/>
            <person name="Magnuson J."/>
            <person name="Mondo S."/>
            <person name="Nolan M."/>
            <person name="Ohm R."/>
            <person name="Pangilinan J."/>
            <person name="Park H.-J."/>
            <person name="Ramirez L."/>
            <person name="Alfaro M."/>
            <person name="Sun H."/>
            <person name="Tritt A."/>
            <person name="Yoshinaga Y."/>
            <person name="Zwiers L.-H."/>
            <person name="Turgeon B."/>
            <person name="Goodwin S."/>
            <person name="Spatafora J."/>
            <person name="Crous P."/>
            <person name="Grigoriev I."/>
        </authorList>
    </citation>
    <scope>NUCLEOTIDE SEQUENCE</scope>
    <source>
        <strain evidence="2">CBS 379.55</strain>
    </source>
</reference>
<keyword evidence="3" id="KW-1185">Reference proteome</keyword>
<accession>A0A6A6JY94</accession>
<sequence>MLPTAHASLQSARLPRQPRSTAISTDAYPTPPTLEGHSPAPSQTSSVTNGESIDLTHIPSFHLHPVSLPTQPQIAHADEGFIDLDPQLEATRTWPVGRADLQVPPRTTRERSTSQPDQTHLLEPKVSYTRAKSLSLSSKMHSPHLRPSEIRSLSMSPQIL</sequence>
<dbReference type="RefSeq" id="XP_033658600.1">
    <property type="nucleotide sequence ID" value="XM_033793626.1"/>
</dbReference>
<dbReference type="GeneID" id="54546801"/>
<dbReference type="AlphaFoldDB" id="A0A6A6JY94"/>
<dbReference type="Proteomes" id="UP000800097">
    <property type="component" value="Unassembled WGS sequence"/>
</dbReference>
<feature type="region of interest" description="Disordered" evidence="1">
    <location>
        <begin position="92"/>
        <end position="160"/>
    </location>
</feature>
<evidence type="ECO:0000256" key="1">
    <source>
        <dbReference type="SAM" id="MobiDB-lite"/>
    </source>
</evidence>
<dbReference type="EMBL" id="ML986484">
    <property type="protein sequence ID" value="KAF2281063.1"/>
    <property type="molecule type" value="Genomic_DNA"/>
</dbReference>